<name>A0ABT9J1H4_9BACL</name>
<sequence>PQPLEIVINDVHLEGLIKQVPDIIQQHKTDEEGNLLYLLPQEPLEVVEQIPKTIETTETTDDPVMIKKPYRVPVLNENGVQKQYEQTVRGETTEVTDEPIMEKVWDEVNELYNDVQKVDEDGNPLYWGLVGTGRMIDIFTTEEVEEQKTDDNGELLFYQEITEPHITYEDQEPLEITEEHESWTDQLTPALEDINQVKTIKFEDQPSLFTHDDIVNAPKVPPSEIETLQEDNLMIMEAAADIYEQNLQTQDELLNTMDALATVYEQVLILQGG</sequence>
<reference evidence="1 2" key="1">
    <citation type="submission" date="2023-08" db="EMBL/GenBank/DDBJ databases">
        <authorList>
            <person name="Park J.-S."/>
        </authorList>
    </citation>
    <scope>NUCLEOTIDE SEQUENCE [LARGE SCALE GENOMIC DNA]</scope>
    <source>
        <strain evidence="1 2">2205SS18-9</strain>
    </source>
</reference>
<organism evidence="1 2">
    <name type="scientific">Chengkuizengella axinellae</name>
    <dbReference type="NCBI Taxonomy" id="3064388"/>
    <lineage>
        <taxon>Bacteria</taxon>
        <taxon>Bacillati</taxon>
        <taxon>Bacillota</taxon>
        <taxon>Bacilli</taxon>
        <taxon>Bacillales</taxon>
        <taxon>Paenibacillaceae</taxon>
        <taxon>Chengkuizengella</taxon>
    </lineage>
</organism>
<protein>
    <submittedName>
        <fullName evidence="1">Uncharacterized protein</fullName>
    </submittedName>
</protein>
<dbReference type="EMBL" id="JAVAMP010000006">
    <property type="protein sequence ID" value="MDP5275267.1"/>
    <property type="molecule type" value="Genomic_DNA"/>
</dbReference>
<keyword evidence="2" id="KW-1185">Reference proteome</keyword>
<evidence type="ECO:0000313" key="2">
    <source>
        <dbReference type="Proteomes" id="UP001231941"/>
    </source>
</evidence>
<evidence type="ECO:0000313" key="1">
    <source>
        <dbReference type="EMBL" id="MDP5275267.1"/>
    </source>
</evidence>
<gene>
    <name evidence="1" type="ORF">Q5Y73_14210</name>
</gene>
<dbReference type="Proteomes" id="UP001231941">
    <property type="component" value="Unassembled WGS sequence"/>
</dbReference>
<proteinExistence type="predicted"/>
<feature type="non-terminal residue" evidence="1">
    <location>
        <position position="1"/>
    </location>
</feature>
<comment type="caution">
    <text evidence="1">The sequence shown here is derived from an EMBL/GenBank/DDBJ whole genome shotgun (WGS) entry which is preliminary data.</text>
</comment>
<accession>A0ABT9J1H4</accession>